<dbReference type="Proteomes" id="UP000703674">
    <property type="component" value="Unassembled WGS sequence"/>
</dbReference>
<name>A0ABX1D7K5_9FLAO</name>
<feature type="transmembrane region" description="Helical" evidence="1">
    <location>
        <begin position="52"/>
        <end position="69"/>
    </location>
</feature>
<keyword evidence="1" id="KW-0472">Membrane</keyword>
<feature type="non-terminal residue" evidence="3">
    <location>
        <position position="135"/>
    </location>
</feature>
<dbReference type="SUPFAM" id="SSF81665">
    <property type="entry name" value="Calcium ATPase, transmembrane domain M"/>
    <property type="match status" value="1"/>
</dbReference>
<keyword evidence="1" id="KW-1133">Transmembrane helix</keyword>
<protein>
    <submittedName>
        <fullName evidence="3">Cation-transporting P-type ATPase</fullName>
    </submittedName>
</protein>
<feature type="transmembrane region" description="Helical" evidence="1">
    <location>
        <begin position="85"/>
        <end position="105"/>
    </location>
</feature>
<keyword evidence="4" id="KW-1185">Reference proteome</keyword>
<feature type="transmembrane region" description="Helical" evidence="1">
    <location>
        <begin position="21"/>
        <end position="40"/>
    </location>
</feature>
<accession>A0ABX1D7K5</accession>
<feature type="non-terminal residue" evidence="3">
    <location>
        <position position="1"/>
    </location>
</feature>
<evidence type="ECO:0000259" key="2">
    <source>
        <dbReference type="Pfam" id="PF00689"/>
    </source>
</evidence>
<comment type="caution">
    <text evidence="3">The sequence shown here is derived from an EMBL/GenBank/DDBJ whole genome shotgun (WGS) entry which is preliminary data.</text>
</comment>
<dbReference type="InterPro" id="IPR023298">
    <property type="entry name" value="ATPase_P-typ_TM_dom_sf"/>
</dbReference>
<evidence type="ECO:0000313" key="3">
    <source>
        <dbReference type="EMBL" id="NJW55126.1"/>
    </source>
</evidence>
<dbReference type="RefSeq" id="WP_209310126.1">
    <property type="nucleotide sequence ID" value="NZ_JAAVJR010000835.1"/>
</dbReference>
<dbReference type="EMBL" id="JAAVJR010000835">
    <property type="protein sequence ID" value="NJW55126.1"/>
    <property type="molecule type" value="Genomic_DNA"/>
</dbReference>
<proteinExistence type="predicted"/>
<dbReference type="InterPro" id="IPR006068">
    <property type="entry name" value="ATPase_P-typ_cation-transptr_C"/>
</dbReference>
<reference evidence="3 4" key="1">
    <citation type="submission" date="2020-03" db="EMBL/GenBank/DDBJ databases">
        <title>Salinimicrobium sp. nov, isolated from SCS.</title>
        <authorList>
            <person name="Cao W.R."/>
        </authorList>
    </citation>
    <scope>NUCLEOTIDE SEQUENCE [LARGE SCALE GENOMIC DNA]</scope>
    <source>
        <strain evidence="4">J15B91</strain>
    </source>
</reference>
<gene>
    <name evidence="3" type="ORF">HC175_19625</name>
</gene>
<keyword evidence="1" id="KW-0812">Transmembrane</keyword>
<organism evidence="3 4">
    <name type="scientific">Salinimicrobium oceani</name>
    <dbReference type="NCBI Taxonomy" id="2722702"/>
    <lineage>
        <taxon>Bacteria</taxon>
        <taxon>Pseudomonadati</taxon>
        <taxon>Bacteroidota</taxon>
        <taxon>Flavobacteriia</taxon>
        <taxon>Flavobacteriales</taxon>
        <taxon>Flavobacteriaceae</taxon>
        <taxon>Salinimicrobium</taxon>
    </lineage>
</organism>
<sequence length="135" mass="15471">NKPPRNPDEPIMTKLLWRSTIIYSLSIAIGVVAIVIYSYNFKTYSWAEINNMAFYTLIFSQLLNIFNLPNRKISFFINEVTENGWIWAAIIFSVSIVIGAFSIPLFRGVLDLVPLNFHQLILILLFSLSTLLLSQ</sequence>
<evidence type="ECO:0000256" key="1">
    <source>
        <dbReference type="SAM" id="Phobius"/>
    </source>
</evidence>
<dbReference type="Pfam" id="PF00689">
    <property type="entry name" value="Cation_ATPase_C"/>
    <property type="match status" value="1"/>
</dbReference>
<feature type="transmembrane region" description="Helical" evidence="1">
    <location>
        <begin position="117"/>
        <end position="134"/>
    </location>
</feature>
<dbReference type="Gene3D" id="1.20.1110.10">
    <property type="entry name" value="Calcium-transporting ATPase, transmembrane domain"/>
    <property type="match status" value="1"/>
</dbReference>
<feature type="domain" description="Cation-transporting P-type ATPase C-terminal" evidence="2">
    <location>
        <begin position="1"/>
        <end position="133"/>
    </location>
</feature>
<evidence type="ECO:0000313" key="4">
    <source>
        <dbReference type="Proteomes" id="UP000703674"/>
    </source>
</evidence>